<dbReference type="GO" id="GO:0007155">
    <property type="term" value="P:cell adhesion"/>
    <property type="evidence" value="ECO:0007669"/>
    <property type="project" value="InterPro"/>
</dbReference>
<evidence type="ECO:0000259" key="7">
    <source>
        <dbReference type="Pfam" id="PF07195"/>
    </source>
</evidence>
<dbReference type="Proteomes" id="UP000664779">
    <property type="component" value="Unassembled WGS sequence"/>
</dbReference>
<evidence type="ECO:0000313" key="8">
    <source>
        <dbReference type="EMBL" id="MBO0346560.1"/>
    </source>
</evidence>
<dbReference type="InterPro" id="IPR010810">
    <property type="entry name" value="Flagellin_hook_IN_motif"/>
</dbReference>
<evidence type="ECO:0000256" key="3">
    <source>
        <dbReference type="ARBA" id="ARBA00023054"/>
    </source>
</evidence>
<dbReference type="EMBL" id="JAFLNF010000006">
    <property type="protein sequence ID" value="MBO0346560.1"/>
    <property type="molecule type" value="Genomic_DNA"/>
</dbReference>
<comment type="subcellular location">
    <subcellularLocation>
        <location evidence="5">Secreted</location>
    </subcellularLocation>
    <subcellularLocation>
        <location evidence="5">Bacterial flagellum</location>
    </subcellularLocation>
</comment>
<dbReference type="GO" id="GO:0009424">
    <property type="term" value="C:bacterial-type flagellum hook"/>
    <property type="evidence" value="ECO:0007669"/>
    <property type="project" value="UniProtKB-UniRule"/>
</dbReference>
<evidence type="ECO:0000259" key="6">
    <source>
        <dbReference type="Pfam" id="PF02465"/>
    </source>
</evidence>
<reference evidence="8" key="1">
    <citation type="submission" date="2021-03" db="EMBL/GenBank/DDBJ databases">
        <title>Roseibium sp. CAU 1637 isolated from Incheon.</title>
        <authorList>
            <person name="Kim W."/>
        </authorList>
    </citation>
    <scope>NUCLEOTIDE SEQUENCE</scope>
    <source>
        <strain evidence="8">CAU 1637</strain>
    </source>
</reference>
<keyword evidence="3 5" id="KW-0175">Coiled coil</keyword>
<evidence type="ECO:0000256" key="2">
    <source>
        <dbReference type="ARBA" id="ARBA00011255"/>
    </source>
</evidence>
<dbReference type="AlphaFoldDB" id="A0A939EQM9"/>
<protein>
    <recommendedName>
        <fullName evidence="5">Flagellar hook-associated protein 2</fullName>
        <shortName evidence="5">HAP2</shortName>
    </recommendedName>
    <alternativeName>
        <fullName evidence="5">Flagellar cap protein</fullName>
    </alternativeName>
</protein>
<keyword evidence="8" id="KW-0282">Flagellum</keyword>
<feature type="coiled-coil region" evidence="5">
    <location>
        <begin position="511"/>
        <end position="538"/>
    </location>
</feature>
<comment type="function">
    <text evidence="5">Required for morphogenesis and for the elongation of the flagellar filament by facilitating polymerization of the flagellin monomers at the tip of growing filament. Forms a capping structure, which prevents flagellin subunits (transported through the central channel of the flagellum) from leaking out without polymerization at the distal end.</text>
</comment>
<dbReference type="Pfam" id="PF07195">
    <property type="entry name" value="FliD_C"/>
    <property type="match status" value="1"/>
</dbReference>
<sequence>MATTDSVTSATTTTTTASTYSYTSSSSSSNSSSNIDWSGLIEAAVAQKTTAATTIDLKVENNEAKIAAYEEMQSLMQGIMDAAGTIRGTANSLTAKDDAFSLREAYLTGYGNVSAASAIVVTADADADLTSYDIEIDQLATSQKVAGSSYEGKTDDLGLSGSISLGLEGGDAVNVNLNASMSLSEVAEAINLKKGSSGVSASVLEVSQGNFRLILSATETGKQIEMGDPSGDGLGEALGLVDSEGAWTEELQEAKNAIIRIDGIEVTRSSNTLDDVIDGVSFSIYQKTEDNATINVEIANDLTTIKSAITGLVEAYNSYREWALTQSETATSGGASADSVLFADSTLRAANSAVADGLSTIIGSESMALLGLSYDESNFLELDETTLNEALLEDLDEVEKLLSFTSTSTSDDVALLARNDNMPEALSLDIEVDENGTLISASVDGNSDLFTINGARIKGKEGSPYEGMTFVFTGTESQTVDMTFSSGIMEKLFNSMQGYTDTDDGILTNLVSGLTETNEALEEEASSIRTRAKDYRATLTARYAAYQAQIQAAQSSLDYLEALLKTGND</sequence>
<evidence type="ECO:0000256" key="4">
    <source>
        <dbReference type="ARBA" id="ARBA00023143"/>
    </source>
</evidence>
<keyword evidence="5" id="KW-0964">Secreted</keyword>
<feature type="domain" description="Flagellar hook-associated protein 2 N-terminal" evidence="6">
    <location>
        <begin position="33"/>
        <end position="143"/>
    </location>
</feature>
<name>A0A939EQM9_9HYPH</name>
<dbReference type="PANTHER" id="PTHR30288:SF0">
    <property type="entry name" value="FLAGELLAR HOOK-ASSOCIATED PROTEIN 2"/>
    <property type="match status" value="1"/>
</dbReference>
<dbReference type="GO" id="GO:0071973">
    <property type="term" value="P:bacterial-type flagellum-dependent cell motility"/>
    <property type="evidence" value="ECO:0007669"/>
    <property type="project" value="TreeGrafter"/>
</dbReference>
<keyword evidence="4 5" id="KW-0975">Bacterial flagellum</keyword>
<accession>A0A939EQM9</accession>
<dbReference type="Pfam" id="PF07196">
    <property type="entry name" value="Flagellin_IN"/>
    <property type="match status" value="1"/>
</dbReference>
<evidence type="ECO:0000256" key="5">
    <source>
        <dbReference type="RuleBase" id="RU362066"/>
    </source>
</evidence>
<comment type="caution">
    <text evidence="8">The sequence shown here is derived from an EMBL/GenBank/DDBJ whole genome shotgun (WGS) entry which is preliminary data.</text>
</comment>
<dbReference type="PANTHER" id="PTHR30288">
    <property type="entry name" value="FLAGELLAR CAP/ASSEMBLY PROTEIN FLID"/>
    <property type="match status" value="1"/>
</dbReference>
<proteinExistence type="inferred from homology"/>
<organism evidence="8 9">
    <name type="scientific">Roseibium limicola</name>
    <dbReference type="NCBI Taxonomy" id="2816037"/>
    <lineage>
        <taxon>Bacteria</taxon>
        <taxon>Pseudomonadati</taxon>
        <taxon>Pseudomonadota</taxon>
        <taxon>Alphaproteobacteria</taxon>
        <taxon>Hyphomicrobiales</taxon>
        <taxon>Stappiaceae</taxon>
        <taxon>Roseibium</taxon>
    </lineage>
</organism>
<dbReference type="InterPro" id="IPR040026">
    <property type="entry name" value="FliD"/>
</dbReference>
<keyword evidence="8" id="KW-0969">Cilium</keyword>
<comment type="similarity">
    <text evidence="1 5">Belongs to the FliD family.</text>
</comment>
<keyword evidence="9" id="KW-1185">Reference proteome</keyword>
<dbReference type="RefSeq" id="WP_206942399.1">
    <property type="nucleotide sequence ID" value="NZ_JAFLNF010000006.1"/>
</dbReference>
<dbReference type="Pfam" id="PF02465">
    <property type="entry name" value="FliD_N"/>
    <property type="match status" value="1"/>
</dbReference>
<dbReference type="InterPro" id="IPR010809">
    <property type="entry name" value="FliD_C"/>
</dbReference>
<dbReference type="InterPro" id="IPR003481">
    <property type="entry name" value="FliD_N"/>
</dbReference>
<comment type="subunit">
    <text evidence="2 5">Homopentamer.</text>
</comment>
<evidence type="ECO:0000256" key="1">
    <source>
        <dbReference type="ARBA" id="ARBA00009764"/>
    </source>
</evidence>
<feature type="domain" description="Flagellar hook-associated protein 2 C-terminal" evidence="7">
    <location>
        <begin position="254"/>
        <end position="552"/>
    </location>
</feature>
<dbReference type="GO" id="GO:0005576">
    <property type="term" value="C:extracellular region"/>
    <property type="evidence" value="ECO:0007669"/>
    <property type="project" value="UniProtKB-SubCell"/>
</dbReference>
<keyword evidence="8" id="KW-0966">Cell projection</keyword>
<dbReference type="GO" id="GO:0009421">
    <property type="term" value="C:bacterial-type flagellum filament cap"/>
    <property type="evidence" value="ECO:0007669"/>
    <property type="project" value="InterPro"/>
</dbReference>
<gene>
    <name evidence="8" type="primary">fliD</name>
    <name evidence="8" type="ORF">J0X15_15110</name>
</gene>
<evidence type="ECO:0000313" key="9">
    <source>
        <dbReference type="Proteomes" id="UP000664779"/>
    </source>
</evidence>